<proteinExistence type="predicted"/>
<dbReference type="Gene3D" id="3.30.40.10">
    <property type="entry name" value="Zinc/RING finger domain, C3HC4 (zinc finger)"/>
    <property type="match status" value="1"/>
</dbReference>
<dbReference type="PROSITE" id="PS00518">
    <property type="entry name" value="ZF_RING_1"/>
    <property type="match status" value="1"/>
</dbReference>
<dbReference type="PROSITE" id="PS50119">
    <property type="entry name" value="ZF_BBOX"/>
    <property type="match status" value="1"/>
</dbReference>
<keyword evidence="8" id="KW-1185">Reference proteome</keyword>
<dbReference type="Gene3D" id="2.60.120.920">
    <property type="match status" value="1"/>
</dbReference>
<dbReference type="InterPro" id="IPR001841">
    <property type="entry name" value="Znf_RING"/>
</dbReference>
<dbReference type="PROSITE" id="PS50089">
    <property type="entry name" value="ZF_RING_2"/>
    <property type="match status" value="1"/>
</dbReference>
<evidence type="ECO:0000313" key="8">
    <source>
        <dbReference type="Proteomes" id="UP001152836"/>
    </source>
</evidence>
<sequence>MDSAVFIETIVADVNCPNCMTFLKEPVSIGCGHTFCHSCLSGLWKLSEESQDWGYTCPLCRTPVQPRKLYPYWQLASVVDKVSLLGFCVEMGLKTDVCNLHKEPLRMFCKDDALVTCKACNQSPEHKAHIVVPIKDVAWEYKEALELLRKGQEEAWKLEPCQVGLPTRESLLNTSCHLVYTPMVSNTWQPISFSSILILNLPYNRKLSKSWSLQKPEAISLELKTDCHVLGLREILKTFNVHLGPDTVYSCLVMPKVRKSVHYGDTQQNLSDNPEGFYCNNIVLGSQYISLEVEVRDRSEWGLGVYLENVDWKEMVYLSPHYESQTGTDECPLLPLSVLPHQVGVFLDYETMISPSTM</sequence>
<dbReference type="AlphaFoldDB" id="A0AAU9ZL18"/>
<dbReference type="PANTHER" id="PTHR24103">
    <property type="entry name" value="E3 UBIQUITIN-PROTEIN LIGASE TRIM"/>
    <property type="match status" value="1"/>
</dbReference>
<reference evidence="7" key="1">
    <citation type="submission" date="2022-06" db="EMBL/GenBank/DDBJ databases">
        <authorList>
            <person name="Andreotti S."/>
            <person name="Wyler E."/>
        </authorList>
    </citation>
    <scope>NUCLEOTIDE SEQUENCE</scope>
</reference>
<evidence type="ECO:0000313" key="7">
    <source>
        <dbReference type="EMBL" id="CAH6792763.1"/>
    </source>
</evidence>
<dbReference type="SMART" id="SM00589">
    <property type="entry name" value="PRY"/>
    <property type="match status" value="1"/>
</dbReference>
<dbReference type="GO" id="GO:0008270">
    <property type="term" value="F:zinc ion binding"/>
    <property type="evidence" value="ECO:0007669"/>
    <property type="project" value="UniProtKB-KW"/>
</dbReference>
<dbReference type="SMART" id="SM00184">
    <property type="entry name" value="RING"/>
    <property type="match status" value="1"/>
</dbReference>
<dbReference type="InterPro" id="IPR006574">
    <property type="entry name" value="PRY"/>
</dbReference>
<dbReference type="InterPro" id="IPR000315">
    <property type="entry name" value="Znf_B-box"/>
</dbReference>
<evidence type="ECO:0000256" key="2">
    <source>
        <dbReference type="ARBA" id="ARBA00022771"/>
    </source>
</evidence>
<keyword evidence="1" id="KW-0479">Metal-binding</keyword>
<dbReference type="InterPro" id="IPR050143">
    <property type="entry name" value="TRIM/RBCC"/>
</dbReference>
<keyword evidence="3" id="KW-0862">Zinc</keyword>
<dbReference type="Gene3D" id="3.30.160.60">
    <property type="entry name" value="Classic Zinc Finger"/>
    <property type="match status" value="1"/>
</dbReference>
<evidence type="ECO:0000256" key="1">
    <source>
        <dbReference type="ARBA" id="ARBA00022723"/>
    </source>
</evidence>
<feature type="domain" description="RING-type" evidence="5">
    <location>
        <begin position="16"/>
        <end position="61"/>
    </location>
</feature>
<gene>
    <name evidence="7" type="primary">Trim68</name>
    <name evidence="7" type="ORF">PHOROB_LOCUS9668</name>
</gene>
<evidence type="ECO:0000256" key="3">
    <source>
        <dbReference type="ARBA" id="ARBA00022833"/>
    </source>
</evidence>
<accession>A0AAU9ZL18</accession>
<name>A0AAU9ZL18_PHORO</name>
<organism evidence="7 8">
    <name type="scientific">Phodopus roborovskii</name>
    <name type="common">Roborovski's desert hamster</name>
    <name type="synonym">Cricetulus roborovskii</name>
    <dbReference type="NCBI Taxonomy" id="109678"/>
    <lineage>
        <taxon>Eukaryota</taxon>
        <taxon>Metazoa</taxon>
        <taxon>Chordata</taxon>
        <taxon>Craniata</taxon>
        <taxon>Vertebrata</taxon>
        <taxon>Euteleostomi</taxon>
        <taxon>Mammalia</taxon>
        <taxon>Eutheria</taxon>
        <taxon>Euarchontoglires</taxon>
        <taxon>Glires</taxon>
        <taxon>Rodentia</taxon>
        <taxon>Myomorpha</taxon>
        <taxon>Muroidea</taxon>
        <taxon>Cricetidae</taxon>
        <taxon>Cricetinae</taxon>
        <taxon>Phodopus</taxon>
    </lineage>
</organism>
<dbReference type="Pfam" id="PF13765">
    <property type="entry name" value="PRY"/>
    <property type="match status" value="1"/>
</dbReference>
<comment type="caution">
    <text evidence="7">The sequence shown here is derived from an EMBL/GenBank/DDBJ whole genome shotgun (WGS) entry which is preliminary data.</text>
</comment>
<dbReference type="SUPFAM" id="SSF49899">
    <property type="entry name" value="Concanavalin A-like lectins/glucanases"/>
    <property type="match status" value="1"/>
</dbReference>
<dbReference type="InterPro" id="IPR017907">
    <property type="entry name" value="Znf_RING_CS"/>
</dbReference>
<protein>
    <submittedName>
        <fullName evidence="7">Trim68 protein</fullName>
    </submittedName>
</protein>
<keyword evidence="2 4" id="KW-0863">Zinc-finger</keyword>
<dbReference type="SUPFAM" id="SSF57850">
    <property type="entry name" value="RING/U-box"/>
    <property type="match status" value="1"/>
</dbReference>
<evidence type="ECO:0000259" key="5">
    <source>
        <dbReference type="PROSITE" id="PS50089"/>
    </source>
</evidence>
<dbReference type="SMART" id="SM00336">
    <property type="entry name" value="BBOX"/>
    <property type="match status" value="1"/>
</dbReference>
<evidence type="ECO:0000256" key="4">
    <source>
        <dbReference type="PROSITE-ProRule" id="PRU00024"/>
    </source>
</evidence>
<dbReference type="Pfam" id="PF15227">
    <property type="entry name" value="zf-C3HC4_4"/>
    <property type="match status" value="1"/>
</dbReference>
<feature type="domain" description="B box-type" evidence="6">
    <location>
        <begin position="93"/>
        <end position="134"/>
    </location>
</feature>
<dbReference type="InterPro" id="IPR013083">
    <property type="entry name" value="Znf_RING/FYVE/PHD"/>
</dbReference>
<dbReference type="Proteomes" id="UP001152836">
    <property type="component" value="Unassembled WGS sequence"/>
</dbReference>
<dbReference type="EMBL" id="CALSGD010001464">
    <property type="protein sequence ID" value="CAH6792763.1"/>
    <property type="molecule type" value="Genomic_DNA"/>
</dbReference>
<dbReference type="InterPro" id="IPR043136">
    <property type="entry name" value="B30.2/SPRY_sf"/>
</dbReference>
<evidence type="ECO:0000259" key="6">
    <source>
        <dbReference type="PROSITE" id="PS50119"/>
    </source>
</evidence>
<dbReference type="InterPro" id="IPR013320">
    <property type="entry name" value="ConA-like_dom_sf"/>
</dbReference>
<dbReference type="SUPFAM" id="SSF57845">
    <property type="entry name" value="B-box zinc-binding domain"/>
    <property type="match status" value="1"/>
</dbReference>
<dbReference type="Pfam" id="PF00643">
    <property type="entry name" value="zf-B_box"/>
    <property type="match status" value="1"/>
</dbReference>